<dbReference type="Gene3D" id="3.30.450.90">
    <property type="match status" value="1"/>
</dbReference>
<dbReference type="AlphaFoldDB" id="A0A1G2RTS3"/>
<dbReference type="PANTHER" id="PTHR30258">
    <property type="entry name" value="TYPE II SECRETION SYSTEM PROTEIN GSPE-RELATED"/>
    <property type="match status" value="1"/>
</dbReference>
<dbReference type="Pfam" id="PF00437">
    <property type="entry name" value="T2SSE"/>
    <property type="match status" value="1"/>
</dbReference>
<dbReference type="Proteomes" id="UP000178222">
    <property type="component" value="Unassembled WGS sequence"/>
</dbReference>
<dbReference type="Gene3D" id="3.40.50.300">
    <property type="entry name" value="P-loop containing nucleotide triphosphate hydrolases"/>
    <property type="match status" value="1"/>
</dbReference>
<evidence type="ECO:0000256" key="3">
    <source>
        <dbReference type="ARBA" id="ARBA00022840"/>
    </source>
</evidence>
<comment type="similarity">
    <text evidence="1">Belongs to the GSP E family.</text>
</comment>
<evidence type="ECO:0000313" key="7">
    <source>
        <dbReference type="Proteomes" id="UP000178222"/>
    </source>
</evidence>
<dbReference type="SUPFAM" id="SSF52540">
    <property type="entry name" value="P-loop containing nucleoside triphosphate hydrolases"/>
    <property type="match status" value="1"/>
</dbReference>
<dbReference type="GO" id="GO:0005886">
    <property type="term" value="C:plasma membrane"/>
    <property type="evidence" value="ECO:0007669"/>
    <property type="project" value="TreeGrafter"/>
</dbReference>
<accession>A0A1G2RTS3</accession>
<dbReference type="EMBL" id="MHUL01000037">
    <property type="protein sequence ID" value="OHA76240.1"/>
    <property type="molecule type" value="Genomic_DNA"/>
</dbReference>
<dbReference type="SMART" id="SM00382">
    <property type="entry name" value="AAA"/>
    <property type="match status" value="1"/>
</dbReference>
<evidence type="ECO:0000256" key="4">
    <source>
        <dbReference type="SAM" id="MobiDB-lite"/>
    </source>
</evidence>
<evidence type="ECO:0000256" key="2">
    <source>
        <dbReference type="ARBA" id="ARBA00022741"/>
    </source>
</evidence>
<dbReference type="GO" id="GO:0005524">
    <property type="term" value="F:ATP binding"/>
    <property type="evidence" value="ECO:0007669"/>
    <property type="project" value="UniProtKB-KW"/>
</dbReference>
<feature type="domain" description="Bacterial type II secretion system protein E" evidence="5">
    <location>
        <begin position="257"/>
        <end position="271"/>
    </location>
</feature>
<dbReference type="InterPro" id="IPR003593">
    <property type="entry name" value="AAA+_ATPase"/>
</dbReference>
<dbReference type="PANTHER" id="PTHR30258:SF3">
    <property type="entry name" value="SLL1921 PROTEIN"/>
    <property type="match status" value="1"/>
</dbReference>
<dbReference type="GO" id="GO:0016887">
    <property type="term" value="F:ATP hydrolysis activity"/>
    <property type="evidence" value="ECO:0007669"/>
    <property type="project" value="TreeGrafter"/>
</dbReference>
<comment type="caution">
    <text evidence="6">The sequence shown here is derived from an EMBL/GenBank/DDBJ whole genome shotgun (WGS) entry which is preliminary data.</text>
</comment>
<dbReference type="InterPro" id="IPR001482">
    <property type="entry name" value="T2SS/T4SS_dom"/>
</dbReference>
<protein>
    <recommendedName>
        <fullName evidence="5">Bacterial type II secretion system protein E domain-containing protein</fullName>
    </recommendedName>
</protein>
<keyword evidence="2" id="KW-0547">Nucleotide-binding</keyword>
<keyword evidence="3" id="KW-0067">ATP-binding</keyword>
<name>A0A1G2RTS3_9BACT</name>
<feature type="region of interest" description="Disordered" evidence="4">
    <location>
        <begin position="1"/>
        <end position="20"/>
    </location>
</feature>
<organism evidence="6 7">
    <name type="scientific">Candidatus Wildermuthbacteria bacterium RIFCSPLOWO2_02_FULL_47_9c</name>
    <dbReference type="NCBI Taxonomy" id="1802466"/>
    <lineage>
        <taxon>Bacteria</taxon>
        <taxon>Candidatus Wildermuthiibacteriota</taxon>
    </lineage>
</organism>
<dbReference type="InterPro" id="IPR027417">
    <property type="entry name" value="P-loop_NTPase"/>
</dbReference>
<reference evidence="6 7" key="1">
    <citation type="journal article" date="2016" name="Nat. Commun.">
        <title>Thousands of microbial genomes shed light on interconnected biogeochemical processes in an aquifer system.</title>
        <authorList>
            <person name="Anantharaman K."/>
            <person name="Brown C.T."/>
            <person name="Hug L.A."/>
            <person name="Sharon I."/>
            <person name="Castelle C.J."/>
            <person name="Probst A.J."/>
            <person name="Thomas B.C."/>
            <person name="Singh A."/>
            <person name="Wilkins M.J."/>
            <person name="Karaoz U."/>
            <person name="Brodie E.L."/>
            <person name="Williams K.H."/>
            <person name="Hubbard S.S."/>
            <person name="Banfield J.F."/>
        </authorList>
    </citation>
    <scope>NUCLEOTIDE SEQUENCE [LARGE SCALE GENOMIC DNA]</scope>
</reference>
<gene>
    <name evidence="6" type="ORF">A3J30_01785</name>
</gene>
<sequence length="451" mass="49060">MPSYPNPSPQAAQEQEEGRTQLTGQIQIPASLIEEMRASVRNLAQLSERLSGIAPDGITNFLHTLLVATLLLDASDAHIEPEENGAKIRLRIDGLLHDIINIPLSVYEALLSRIKLTARIKLNVPDRPQDGRFSLALGETVVEARVATLPAEYGEAIVLRVLNPKNLIAIEELGLRPELLSILRRELKKPNGMIVATGPTGSGKTTTLYAFLREVQRPEIKIITIEDPIEYHLPGISQTQVHPEKGYDFATGLQAIVRQDPDIILVGEIRDKETAQIALQAALTGHLVFSTLHTNDAPGTISRLVSLGAKPVNIGAASNVIIGQRLVRKICPQCATFTKATPSELAQIKRGLQGMKEAESSLSPKALKLARVQGCPECNATGYRGQIGLFEVMPMNGAMEEFILQKPAASALRKFAIAQGMTPLYQDGLLKVMQGITTLEELARVTGKERT</sequence>
<evidence type="ECO:0000259" key="5">
    <source>
        <dbReference type="PROSITE" id="PS00662"/>
    </source>
</evidence>
<evidence type="ECO:0000256" key="1">
    <source>
        <dbReference type="ARBA" id="ARBA00006611"/>
    </source>
</evidence>
<dbReference type="PROSITE" id="PS00662">
    <property type="entry name" value="T2SP_E"/>
    <property type="match status" value="1"/>
</dbReference>
<proteinExistence type="inferred from homology"/>
<dbReference type="CDD" id="cd01129">
    <property type="entry name" value="PulE-GspE-like"/>
    <property type="match status" value="1"/>
</dbReference>
<evidence type="ECO:0000313" key="6">
    <source>
        <dbReference type="EMBL" id="OHA76240.1"/>
    </source>
</evidence>